<name>A0A8R7R2R8_TRIUA</name>
<dbReference type="EnsemblPlants" id="TuG1812G0700004720.01.T01">
    <property type="protein sequence ID" value="TuG1812G0700004720.01.T01.cds410485"/>
    <property type="gene ID" value="TuG1812G0700004720.01"/>
</dbReference>
<protein>
    <submittedName>
        <fullName evidence="1">Uncharacterized protein</fullName>
    </submittedName>
</protein>
<proteinExistence type="predicted"/>
<dbReference type="Proteomes" id="UP000015106">
    <property type="component" value="Chromosome 7"/>
</dbReference>
<evidence type="ECO:0000313" key="2">
    <source>
        <dbReference type="Proteomes" id="UP000015106"/>
    </source>
</evidence>
<keyword evidence="2" id="KW-1185">Reference proteome</keyword>
<organism evidence="1 2">
    <name type="scientific">Triticum urartu</name>
    <name type="common">Red wild einkorn</name>
    <name type="synonym">Crithodium urartu</name>
    <dbReference type="NCBI Taxonomy" id="4572"/>
    <lineage>
        <taxon>Eukaryota</taxon>
        <taxon>Viridiplantae</taxon>
        <taxon>Streptophyta</taxon>
        <taxon>Embryophyta</taxon>
        <taxon>Tracheophyta</taxon>
        <taxon>Spermatophyta</taxon>
        <taxon>Magnoliopsida</taxon>
        <taxon>Liliopsida</taxon>
        <taxon>Poales</taxon>
        <taxon>Poaceae</taxon>
        <taxon>BOP clade</taxon>
        <taxon>Pooideae</taxon>
        <taxon>Triticodae</taxon>
        <taxon>Triticeae</taxon>
        <taxon>Triticinae</taxon>
        <taxon>Triticum</taxon>
    </lineage>
</organism>
<accession>A0A8R7R2R8</accession>
<dbReference type="AlphaFoldDB" id="A0A8R7R2R8"/>
<reference evidence="2" key="1">
    <citation type="journal article" date="2013" name="Nature">
        <title>Draft genome of the wheat A-genome progenitor Triticum urartu.</title>
        <authorList>
            <person name="Ling H.Q."/>
            <person name="Zhao S."/>
            <person name="Liu D."/>
            <person name="Wang J."/>
            <person name="Sun H."/>
            <person name="Zhang C."/>
            <person name="Fan H."/>
            <person name="Li D."/>
            <person name="Dong L."/>
            <person name="Tao Y."/>
            <person name="Gao C."/>
            <person name="Wu H."/>
            <person name="Li Y."/>
            <person name="Cui Y."/>
            <person name="Guo X."/>
            <person name="Zheng S."/>
            <person name="Wang B."/>
            <person name="Yu K."/>
            <person name="Liang Q."/>
            <person name="Yang W."/>
            <person name="Lou X."/>
            <person name="Chen J."/>
            <person name="Feng M."/>
            <person name="Jian J."/>
            <person name="Zhang X."/>
            <person name="Luo G."/>
            <person name="Jiang Y."/>
            <person name="Liu J."/>
            <person name="Wang Z."/>
            <person name="Sha Y."/>
            <person name="Zhang B."/>
            <person name="Wu H."/>
            <person name="Tang D."/>
            <person name="Shen Q."/>
            <person name="Xue P."/>
            <person name="Zou S."/>
            <person name="Wang X."/>
            <person name="Liu X."/>
            <person name="Wang F."/>
            <person name="Yang Y."/>
            <person name="An X."/>
            <person name="Dong Z."/>
            <person name="Zhang K."/>
            <person name="Zhang X."/>
            <person name="Luo M.C."/>
            <person name="Dvorak J."/>
            <person name="Tong Y."/>
            <person name="Wang J."/>
            <person name="Yang H."/>
            <person name="Li Z."/>
            <person name="Wang D."/>
            <person name="Zhang A."/>
            <person name="Wang J."/>
        </authorList>
    </citation>
    <scope>NUCLEOTIDE SEQUENCE</scope>
    <source>
        <strain evidence="2">cv. G1812</strain>
    </source>
</reference>
<sequence length="92" mass="10737">MTISSIASTVNCIHVTVVAWMLQIIHLQLYSEPLHFSLRKHACNNVFHAQIQSPLPVGLHFAHYQQTEESIFWPQYHNSVNHPLIRKLIHQF</sequence>
<reference evidence="1" key="3">
    <citation type="submission" date="2022-06" db="UniProtKB">
        <authorList>
            <consortium name="EnsemblPlants"/>
        </authorList>
    </citation>
    <scope>IDENTIFICATION</scope>
</reference>
<evidence type="ECO:0000313" key="1">
    <source>
        <dbReference type="EnsemblPlants" id="TuG1812G0700004720.01.T01.cds410485"/>
    </source>
</evidence>
<reference evidence="1" key="2">
    <citation type="submission" date="2018-03" db="EMBL/GenBank/DDBJ databases">
        <title>The Triticum urartu genome reveals the dynamic nature of wheat genome evolution.</title>
        <authorList>
            <person name="Ling H."/>
            <person name="Ma B."/>
            <person name="Shi X."/>
            <person name="Liu H."/>
            <person name="Dong L."/>
            <person name="Sun H."/>
            <person name="Cao Y."/>
            <person name="Gao Q."/>
            <person name="Zheng S."/>
            <person name="Li Y."/>
            <person name="Yu Y."/>
            <person name="Du H."/>
            <person name="Qi M."/>
            <person name="Li Y."/>
            <person name="Yu H."/>
            <person name="Cui Y."/>
            <person name="Wang N."/>
            <person name="Chen C."/>
            <person name="Wu H."/>
            <person name="Zhao Y."/>
            <person name="Zhang J."/>
            <person name="Li Y."/>
            <person name="Zhou W."/>
            <person name="Zhang B."/>
            <person name="Hu W."/>
            <person name="Eijk M."/>
            <person name="Tang J."/>
            <person name="Witsenboer H."/>
            <person name="Zhao S."/>
            <person name="Li Z."/>
            <person name="Zhang A."/>
            <person name="Wang D."/>
            <person name="Liang C."/>
        </authorList>
    </citation>
    <scope>NUCLEOTIDE SEQUENCE [LARGE SCALE GENOMIC DNA]</scope>
    <source>
        <strain evidence="1">cv. G1812</strain>
    </source>
</reference>
<dbReference type="Gramene" id="TuG1812G0700004720.01.T01">
    <property type="protein sequence ID" value="TuG1812G0700004720.01.T01.cds410485"/>
    <property type="gene ID" value="TuG1812G0700004720.01"/>
</dbReference>